<feature type="signal peptide" evidence="1">
    <location>
        <begin position="1"/>
        <end position="21"/>
    </location>
</feature>
<reference evidence="2" key="2">
    <citation type="submission" date="2017-10" db="EMBL/GenBank/DDBJ databases">
        <title>Unravelling the molecular evolution of spider venoms.</title>
        <authorList>
            <person name="Pineda S."/>
        </authorList>
    </citation>
    <scope>NUCLEOTIDE SEQUENCE</scope>
</reference>
<keyword evidence="1" id="KW-0732">Signal</keyword>
<sequence length="54" mass="6092">MAARVIAIISAIVLAFGFIECGRCPYEKFTPNHSFCKPPNPSCKYPTARCRCRR</sequence>
<evidence type="ECO:0000256" key="1">
    <source>
        <dbReference type="SAM" id="SignalP"/>
    </source>
</evidence>
<proteinExistence type="predicted"/>
<dbReference type="AlphaFoldDB" id="A0A2D0PBX8"/>
<organism evidence="2">
    <name type="scientific">Eresus cinnaberinus</name>
    <name type="common">Ladybird spider</name>
    <name type="synonym">Eresus kollari</name>
    <dbReference type="NCBI Taxonomy" id="175337"/>
    <lineage>
        <taxon>Eukaryota</taxon>
        <taxon>Metazoa</taxon>
        <taxon>Ecdysozoa</taxon>
        <taxon>Arthropoda</taxon>
        <taxon>Chelicerata</taxon>
        <taxon>Arachnida</taxon>
        <taxon>Araneae</taxon>
        <taxon>Araneomorphae</taxon>
        <taxon>Entelegynae</taxon>
        <taxon>Eresoidea</taxon>
        <taxon>Eresidae</taxon>
        <taxon>Eresus</taxon>
    </lineage>
</organism>
<dbReference type="EMBL" id="HAHE01000107">
    <property type="protein sequence ID" value="SNX33638.1"/>
    <property type="molecule type" value="Transcribed_RNA"/>
</dbReference>
<evidence type="ECO:0000313" key="2">
    <source>
        <dbReference type="EMBL" id="SNX33638.1"/>
    </source>
</evidence>
<reference evidence="2" key="1">
    <citation type="submission" date="2017-05" db="EMBL/GenBank/DDBJ databases">
        <authorList>
            <person name="Song R."/>
            <person name="Chenine A.L."/>
            <person name="Ruprecht R.M."/>
        </authorList>
    </citation>
    <scope>NUCLEOTIDE SEQUENCE</scope>
</reference>
<name>A0A2D0PBX8_ERECI</name>
<accession>A0A2D0PBX8</accession>
<protein>
    <submittedName>
        <fullName evidence="2">U10-Eretoxin-Ek1r_1</fullName>
    </submittedName>
</protein>
<feature type="chain" id="PRO_5012157948" evidence="1">
    <location>
        <begin position="22"/>
        <end position="54"/>
    </location>
</feature>